<reference evidence="8" key="1">
    <citation type="submission" date="2017-01" db="EMBL/GenBank/DDBJ databases">
        <authorList>
            <person name="Varghese N."/>
            <person name="Submissions S."/>
        </authorList>
    </citation>
    <scope>NUCLEOTIDE SEQUENCE [LARGE SCALE GENOMIC DNA]</scope>
    <source>
        <strain evidence="8">DSM 29591</strain>
    </source>
</reference>
<feature type="transmembrane region" description="Helical" evidence="6">
    <location>
        <begin position="101"/>
        <end position="119"/>
    </location>
</feature>
<dbReference type="PIRSF" id="PIRSF035875">
    <property type="entry name" value="RNase_BN"/>
    <property type="match status" value="1"/>
</dbReference>
<feature type="transmembrane region" description="Helical" evidence="6">
    <location>
        <begin position="220"/>
        <end position="242"/>
    </location>
</feature>
<evidence type="ECO:0000256" key="4">
    <source>
        <dbReference type="ARBA" id="ARBA00022989"/>
    </source>
</evidence>
<protein>
    <submittedName>
        <fullName evidence="7">Membrane protein</fullName>
    </submittedName>
</protein>
<dbReference type="Pfam" id="PF03631">
    <property type="entry name" value="Virul_fac_BrkB"/>
    <property type="match status" value="1"/>
</dbReference>
<evidence type="ECO:0000256" key="6">
    <source>
        <dbReference type="SAM" id="Phobius"/>
    </source>
</evidence>
<feature type="transmembrane region" description="Helical" evidence="6">
    <location>
        <begin position="185"/>
        <end position="208"/>
    </location>
</feature>
<evidence type="ECO:0000256" key="5">
    <source>
        <dbReference type="ARBA" id="ARBA00023136"/>
    </source>
</evidence>
<feature type="transmembrane region" description="Helical" evidence="6">
    <location>
        <begin position="34"/>
        <end position="64"/>
    </location>
</feature>
<dbReference type="RefSeq" id="WP_076660747.1">
    <property type="nucleotide sequence ID" value="NZ_FTPR01000003.1"/>
</dbReference>
<organism evidence="7 8">
    <name type="scientific">Yoonia rosea</name>
    <dbReference type="NCBI Taxonomy" id="287098"/>
    <lineage>
        <taxon>Bacteria</taxon>
        <taxon>Pseudomonadati</taxon>
        <taxon>Pseudomonadota</taxon>
        <taxon>Alphaproteobacteria</taxon>
        <taxon>Rhodobacterales</taxon>
        <taxon>Paracoccaceae</taxon>
        <taxon>Yoonia</taxon>
    </lineage>
</organism>
<keyword evidence="3 6" id="KW-0812">Transmembrane</keyword>
<keyword evidence="2" id="KW-1003">Cell membrane</keyword>
<comment type="subcellular location">
    <subcellularLocation>
        <location evidence="1">Cell membrane</location>
        <topology evidence="1">Multi-pass membrane protein</topology>
    </subcellularLocation>
</comment>
<evidence type="ECO:0000256" key="1">
    <source>
        <dbReference type="ARBA" id="ARBA00004651"/>
    </source>
</evidence>
<evidence type="ECO:0000313" key="8">
    <source>
        <dbReference type="Proteomes" id="UP000186997"/>
    </source>
</evidence>
<evidence type="ECO:0000256" key="3">
    <source>
        <dbReference type="ARBA" id="ARBA00022692"/>
    </source>
</evidence>
<accession>A0A1R3XG14</accession>
<dbReference type="AlphaFoldDB" id="A0A1R3XG14"/>
<name>A0A1R3XG14_9RHOB</name>
<feature type="transmembrane region" description="Helical" evidence="6">
    <location>
        <begin position="149"/>
        <end position="173"/>
    </location>
</feature>
<feature type="transmembrane region" description="Helical" evidence="6">
    <location>
        <begin position="254"/>
        <end position="276"/>
    </location>
</feature>
<dbReference type="NCBIfam" id="TIGR00765">
    <property type="entry name" value="yihY_not_rbn"/>
    <property type="match status" value="1"/>
</dbReference>
<dbReference type="InterPro" id="IPR017039">
    <property type="entry name" value="Virul_fac_BrkB"/>
</dbReference>
<gene>
    <name evidence="7" type="ORF">SAMN05421665_3040</name>
</gene>
<dbReference type="STRING" id="287098.SAMN05421665_3040"/>
<keyword evidence="8" id="KW-1185">Reference proteome</keyword>
<sequence>MTRGRHADSPTNIPAKGWKDTAFRLKDEIGQDRVGLIAAGVAFYGLLALFPAITALLAIGGLLVEPNQIINQLSTLSGIVPEAAMNIITEQATEVAGSREGGLGLAAVFGIGLAVYSASKGMGSLMDGMNVAYDEKEERGFIRLKLETLGLTLFLIFGLLVALAAMIGIPVLLNTLNLDALAETTATVIVVAFILALSMLGLAVLYRYGPSRDAPEFKWVSPGAIAACIIWLIGSAGFAFYVANFGAYNESFGALGGVVVLLMWLWISAFIVMLGAELNAEMEAQTKYDTTVGRDQAMGDRDAAKADRLGQPQHSA</sequence>
<dbReference type="OrthoDB" id="9781030at2"/>
<dbReference type="EMBL" id="FTPR01000003">
    <property type="protein sequence ID" value="SIT90250.1"/>
    <property type="molecule type" value="Genomic_DNA"/>
</dbReference>
<proteinExistence type="predicted"/>
<keyword evidence="5 6" id="KW-0472">Membrane</keyword>
<keyword evidence="4 6" id="KW-1133">Transmembrane helix</keyword>
<evidence type="ECO:0000313" key="7">
    <source>
        <dbReference type="EMBL" id="SIT90250.1"/>
    </source>
</evidence>
<evidence type="ECO:0000256" key="2">
    <source>
        <dbReference type="ARBA" id="ARBA00022475"/>
    </source>
</evidence>
<dbReference type="GO" id="GO:0005886">
    <property type="term" value="C:plasma membrane"/>
    <property type="evidence" value="ECO:0007669"/>
    <property type="project" value="UniProtKB-SubCell"/>
</dbReference>
<dbReference type="Proteomes" id="UP000186997">
    <property type="component" value="Unassembled WGS sequence"/>
</dbReference>
<dbReference type="PANTHER" id="PTHR30213:SF0">
    <property type="entry name" value="UPF0761 MEMBRANE PROTEIN YIHY"/>
    <property type="match status" value="1"/>
</dbReference>
<dbReference type="PANTHER" id="PTHR30213">
    <property type="entry name" value="INNER MEMBRANE PROTEIN YHJD"/>
    <property type="match status" value="1"/>
</dbReference>